<evidence type="ECO:0000256" key="6">
    <source>
        <dbReference type="ARBA" id="ARBA00022737"/>
    </source>
</evidence>
<dbReference type="FunFam" id="4.10.410.10:FF:000004">
    <property type="entry name" value="Tissue factor pathway inhibitor"/>
    <property type="match status" value="1"/>
</dbReference>
<evidence type="ECO:0000313" key="17">
    <source>
        <dbReference type="Proteomes" id="UP001142489"/>
    </source>
</evidence>
<dbReference type="InterPro" id="IPR002223">
    <property type="entry name" value="Kunitz_BPTI"/>
</dbReference>
<evidence type="ECO:0000256" key="9">
    <source>
        <dbReference type="ARBA" id="ARBA00023157"/>
    </source>
</evidence>
<keyword evidence="2" id="KW-0964">Secreted</keyword>
<feature type="signal peptide" evidence="14">
    <location>
        <begin position="1"/>
        <end position="30"/>
    </location>
</feature>
<dbReference type="Gene3D" id="4.10.410.10">
    <property type="entry name" value="Pancreatic trypsin inhibitor Kunitz domain"/>
    <property type="match status" value="3"/>
</dbReference>
<dbReference type="AlphaFoldDB" id="A0A9Q1AYY0"/>
<proteinExistence type="predicted"/>
<keyword evidence="3" id="KW-0646">Protease inhibitor</keyword>
<keyword evidence="6" id="KW-0677">Repeat</keyword>
<gene>
    <name evidence="16" type="ORF">JRQ81_018613</name>
</gene>
<evidence type="ECO:0000256" key="7">
    <source>
        <dbReference type="ARBA" id="ARBA00022900"/>
    </source>
</evidence>
<dbReference type="EMBL" id="JAPFRF010000009">
    <property type="protein sequence ID" value="KAJ7322326.1"/>
    <property type="molecule type" value="Genomic_DNA"/>
</dbReference>
<evidence type="ECO:0000313" key="16">
    <source>
        <dbReference type="EMBL" id="KAJ7322326.1"/>
    </source>
</evidence>
<evidence type="ECO:0000256" key="10">
    <source>
        <dbReference type="ARBA" id="ARBA00023180"/>
    </source>
</evidence>
<dbReference type="CDD" id="cd22616">
    <property type="entry name" value="Kunitz_TFPI2_1-like"/>
    <property type="match status" value="1"/>
</dbReference>
<accession>A0A9Q1AYY0</accession>
<comment type="subunit">
    <text evidence="12">Finds in a complex with ABCB1, TFPI2 and PPP2R3C; leading to the dephosphorylation of ABCB1.</text>
</comment>
<keyword evidence="17" id="KW-1185">Reference proteome</keyword>
<keyword evidence="4" id="KW-0356">Hemostasis</keyword>
<evidence type="ECO:0000256" key="1">
    <source>
        <dbReference type="ARBA" id="ARBA00004613"/>
    </source>
</evidence>
<organism evidence="16 17">
    <name type="scientific">Phrynocephalus forsythii</name>
    <dbReference type="NCBI Taxonomy" id="171643"/>
    <lineage>
        <taxon>Eukaryota</taxon>
        <taxon>Metazoa</taxon>
        <taxon>Chordata</taxon>
        <taxon>Craniata</taxon>
        <taxon>Vertebrata</taxon>
        <taxon>Euteleostomi</taxon>
        <taxon>Lepidosauria</taxon>
        <taxon>Squamata</taxon>
        <taxon>Bifurcata</taxon>
        <taxon>Unidentata</taxon>
        <taxon>Episquamata</taxon>
        <taxon>Toxicofera</taxon>
        <taxon>Iguania</taxon>
        <taxon>Acrodonta</taxon>
        <taxon>Agamidae</taxon>
        <taxon>Agaminae</taxon>
        <taxon>Phrynocephalus</taxon>
    </lineage>
</organism>
<evidence type="ECO:0000256" key="5">
    <source>
        <dbReference type="ARBA" id="ARBA00022729"/>
    </source>
</evidence>
<dbReference type="Proteomes" id="UP001142489">
    <property type="component" value="Unassembled WGS sequence"/>
</dbReference>
<dbReference type="InterPro" id="IPR050098">
    <property type="entry name" value="TFPI/VKTCI-like"/>
</dbReference>
<keyword evidence="7" id="KW-0722">Serine protease inhibitor</keyword>
<dbReference type="GO" id="GO:0005576">
    <property type="term" value="C:extracellular region"/>
    <property type="evidence" value="ECO:0007669"/>
    <property type="project" value="UniProtKB-SubCell"/>
</dbReference>
<dbReference type="PRINTS" id="PR00759">
    <property type="entry name" value="BASICPTASE"/>
</dbReference>
<dbReference type="GO" id="GO:0007596">
    <property type="term" value="P:blood coagulation"/>
    <property type="evidence" value="ECO:0007669"/>
    <property type="project" value="UniProtKB-KW"/>
</dbReference>
<protein>
    <recommendedName>
        <fullName evidence="13">Tissue factor pathway inhibitor 2</fullName>
    </recommendedName>
</protein>
<evidence type="ECO:0000256" key="14">
    <source>
        <dbReference type="SAM" id="SignalP"/>
    </source>
</evidence>
<dbReference type="PROSITE" id="PS50279">
    <property type="entry name" value="BPTI_KUNITZ_2"/>
    <property type="match status" value="3"/>
</dbReference>
<dbReference type="PROSITE" id="PS00280">
    <property type="entry name" value="BPTI_KUNITZ_1"/>
    <property type="match status" value="2"/>
</dbReference>
<feature type="domain" description="BPTI/Kunitz inhibitor" evidence="15">
    <location>
        <begin position="161"/>
        <end position="211"/>
    </location>
</feature>
<dbReference type="PANTHER" id="PTHR10083">
    <property type="entry name" value="KUNITZ-TYPE PROTEASE INHIBITOR-RELATED"/>
    <property type="match status" value="1"/>
</dbReference>
<dbReference type="SUPFAM" id="SSF57362">
    <property type="entry name" value="BPTI-like"/>
    <property type="match status" value="3"/>
</dbReference>
<evidence type="ECO:0000256" key="2">
    <source>
        <dbReference type="ARBA" id="ARBA00022525"/>
    </source>
</evidence>
<feature type="chain" id="PRO_5040445656" description="Tissue factor pathway inhibitor 2" evidence="14">
    <location>
        <begin position="31"/>
        <end position="236"/>
    </location>
</feature>
<keyword evidence="10" id="KW-0325">Glycoprotein</keyword>
<dbReference type="GO" id="GO:0004867">
    <property type="term" value="F:serine-type endopeptidase inhibitor activity"/>
    <property type="evidence" value="ECO:0007669"/>
    <property type="project" value="UniProtKB-KW"/>
</dbReference>
<comment type="function">
    <text evidence="11">May play a role in the regulation of plasmin-mediated matrix remodeling. Inhibits trypsin, plasmin, factor VIIa/tissue factor and weakly factor Xa. Has no effect on thrombin.</text>
</comment>
<comment type="subcellular location">
    <subcellularLocation>
        <location evidence="1">Secreted</location>
    </subcellularLocation>
</comment>
<reference evidence="16" key="1">
    <citation type="journal article" date="2023" name="DNA Res.">
        <title>Chromosome-level genome assembly of Phrynocephalus forsythii using third-generation DNA sequencing and Hi-C analysis.</title>
        <authorList>
            <person name="Qi Y."/>
            <person name="Zhao W."/>
            <person name="Zhao Y."/>
            <person name="Niu C."/>
            <person name="Cao S."/>
            <person name="Zhang Y."/>
        </authorList>
    </citation>
    <scope>NUCLEOTIDE SEQUENCE</scope>
    <source>
        <tissue evidence="16">Muscle</tissue>
    </source>
</reference>
<keyword evidence="8" id="KW-0094">Blood coagulation</keyword>
<evidence type="ECO:0000256" key="13">
    <source>
        <dbReference type="ARBA" id="ARBA00068244"/>
    </source>
</evidence>
<evidence type="ECO:0000256" key="12">
    <source>
        <dbReference type="ARBA" id="ARBA00065443"/>
    </source>
</evidence>
<dbReference type="InterPro" id="IPR036880">
    <property type="entry name" value="Kunitz_BPTI_sf"/>
</dbReference>
<sequence length="236" mass="26995">MEPASGRTRGFAPAASWLLLLLPLWGSVSPQRTPEESRRICLQPPLKGPCRAMIPRWHYDKYSQTCREFMYGGCQGNDNNFVSWEDCSKTCRSIKKVPKICRLEADEGLCRALMRKYFFNLTSMTCEAFYYGGCYGNENRFDDKESCMDVCLPIKTGPSLCYSPKDEGLCSASVPRFYYNAKTKMCEKFTYTGCGGNNNNFLTEKACLKVCKKGRLLIALFGMDRYSYLWRLVNKP</sequence>
<dbReference type="OrthoDB" id="5950222at2759"/>
<name>A0A9Q1AYY0_9SAUR</name>
<dbReference type="FunFam" id="4.10.410.10:FF:000011">
    <property type="entry name" value="Tissue factor pathway inhibitor"/>
    <property type="match status" value="1"/>
</dbReference>
<keyword evidence="5 14" id="KW-0732">Signal</keyword>
<keyword evidence="9" id="KW-1015">Disulfide bond</keyword>
<dbReference type="FunFam" id="4.10.410.10:FF:000018">
    <property type="entry name" value="Tissue factor pathway inhibitor"/>
    <property type="match status" value="1"/>
</dbReference>
<evidence type="ECO:0000256" key="8">
    <source>
        <dbReference type="ARBA" id="ARBA00023084"/>
    </source>
</evidence>
<dbReference type="CDD" id="cd22617">
    <property type="entry name" value="Kunitz_TFPI2_2-like"/>
    <property type="match status" value="1"/>
</dbReference>
<dbReference type="Pfam" id="PF00014">
    <property type="entry name" value="Kunitz_BPTI"/>
    <property type="match status" value="3"/>
</dbReference>
<evidence type="ECO:0000256" key="3">
    <source>
        <dbReference type="ARBA" id="ARBA00022690"/>
    </source>
</evidence>
<feature type="domain" description="BPTI/Kunitz inhibitor" evidence="15">
    <location>
        <begin position="41"/>
        <end position="91"/>
    </location>
</feature>
<dbReference type="InterPro" id="IPR020901">
    <property type="entry name" value="Prtase_inh_Kunz-CS"/>
</dbReference>
<evidence type="ECO:0000256" key="4">
    <source>
        <dbReference type="ARBA" id="ARBA00022696"/>
    </source>
</evidence>
<dbReference type="CDD" id="cd22615">
    <property type="entry name" value="Kunitz_TFPI1_TFPI2_3-like"/>
    <property type="match status" value="1"/>
</dbReference>
<feature type="domain" description="BPTI/Kunitz inhibitor" evidence="15">
    <location>
        <begin position="101"/>
        <end position="151"/>
    </location>
</feature>
<evidence type="ECO:0000256" key="11">
    <source>
        <dbReference type="ARBA" id="ARBA00060238"/>
    </source>
</evidence>
<comment type="caution">
    <text evidence="16">The sequence shown here is derived from an EMBL/GenBank/DDBJ whole genome shotgun (WGS) entry which is preliminary data.</text>
</comment>
<evidence type="ECO:0000259" key="15">
    <source>
        <dbReference type="PROSITE" id="PS50279"/>
    </source>
</evidence>
<dbReference type="SMART" id="SM00131">
    <property type="entry name" value="KU"/>
    <property type="match status" value="3"/>
</dbReference>